<dbReference type="SUPFAM" id="SSF69179">
    <property type="entry name" value="Integrin domains"/>
    <property type="match status" value="2"/>
</dbReference>
<evidence type="ECO:0000313" key="19">
    <source>
        <dbReference type="EMBL" id="KAK6475437.1"/>
    </source>
</evidence>
<dbReference type="PROSITE" id="PS51470">
    <property type="entry name" value="FG_GAP"/>
    <property type="match status" value="3"/>
</dbReference>
<feature type="repeat" description="FG-GAP" evidence="15">
    <location>
        <begin position="561"/>
        <end position="621"/>
    </location>
</feature>
<dbReference type="PROSITE" id="PS50234">
    <property type="entry name" value="VWFA"/>
    <property type="match status" value="1"/>
</dbReference>
<evidence type="ECO:0000256" key="11">
    <source>
        <dbReference type="ARBA" id="ARBA00023136"/>
    </source>
</evidence>
<evidence type="ECO:0000256" key="7">
    <source>
        <dbReference type="ARBA" id="ARBA00022837"/>
    </source>
</evidence>
<keyword evidence="7" id="KW-0106">Calcium</keyword>
<dbReference type="Pfam" id="PF20805">
    <property type="entry name" value="Integrin_A_Ig_2"/>
    <property type="match status" value="1"/>
</dbReference>
<evidence type="ECO:0000256" key="13">
    <source>
        <dbReference type="ARBA" id="ARBA00023170"/>
    </source>
</evidence>
<dbReference type="SUPFAM" id="SSF69318">
    <property type="entry name" value="Integrin alpha N-terminal domain"/>
    <property type="match status" value="1"/>
</dbReference>
<dbReference type="Pfam" id="PF00092">
    <property type="entry name" value="VWA"/>
    <property type="match status" value="1"/>
</dbReference>
<dbReference type="Gene3D" id="2.130.10.130">
    <property type="entry name" value="Integrin alpha, N-terminal"/>
    <property type="match status" value="2"/>
</dbReference>
<evidence type="ECO:0000256" key="5">
    <source>
        <dbReference type="ARBA" id="ARBA00022729"/>
    </source>
</evidence>
<accession>A0ABR0YS58</accession>
<comment type="caution">
    <text evidence="19">The sequence shown here is derived from an EMBL/GenBank/DDBJ whole genome shotgun (WGS) entry which is preliminary data.</text>
</comment>
<keyword evidence="12" id="KW-1015">Disulfide bond</keyword>
<evidence type="ECO:0000256" key="1">
    <source>
        <dbReference type="ARBA" id="ARBA00004479"/>
    </source>
</evidence>
<proteinExistence type="inferred from homology"/>
<dbReference type="InterPro" id="IPR002035">
    <property type="entry name" value="VWF_A"/>
</dbReference>
<gene>
    <name evidence="19" type="ORF">HHUSO_G24949</name>
</gene>
<evidence type="ECO:0000259" key="18">
    <source>
        <dbReference type="PROSITE" id="PS50234"/>
    </source>
</evidence>
<evidence type="ECO:0000256" key="17">
    <source>
        <dbReference type="SAM" id="MobiDB-lite"/>
    </source>
</evidence>
<keyword evidence="3 16" id="KW-0812">Transmembrane</keyword>
<keyword evidence="14" id="KW-0325">Glycoprotein</keyword>
<dbReference type="PANTHER" id="PTHR23220:SF79">
    <property type="entry name" value="INTEGRIN ALPHA-E"/>
    <property type="match status" value="1"/>
</dbReference>
<evidence type="ECO:0000313" key="20">
    <source>
        <dbReference type="Proteomes" id="UP001369086"/>
    </source>
</evidence>
<keyword evidence="5 16" id="KW-0732">Signal</keyword>
<dbReference type="Gene3D" id="1.20.5.930">
    <property type="entry name" value="Bicelle-embedded integrin alpha(iib) transmembrane segment"/>
    <property type="match status" value="1"/>
</dbReference>
<evidence type="ECO:0000256" key="9">
    <source>
        <dbReference type="ARBA" id="ARBA00022989"/>
    </source>
</evidence>
<dbReference type="Gene3D" id="2.60.40.1510">
    <property type="entry name" value="ntegrin, alpha v. Chain A, domain 3"/>
    <property type="match status" value="1"/>
</dbReference>
<dbReference type="PRINTS" id="PR01185">
    <property type="entry name" value="INTEGRINA"/>
</dbReference>
<keyword evidence="4" id="KW-0479">Metal-binding</keyword>
<evidence type="ECO:0000256" key="2">
    <source>
        <dbReference type="ARBA" id="ARBA00008054"/>
    </source>
</evidence>
<dbReference type="SMART" id="SM00327">
    <property type="entry name" value="VWA"/>
    <property type="match status" value="1"/>
</dbReference>
<keyword evidence="11 16" id="KW-0472">Membrane</keyword>
<dbReference type="InterPro" id="IPR048285">
    <property type="entry name" value="Integrin_alpha_Ig-like_2"/>
</dbReference>
<dbReference type="InterPro" id="IPR018184">
    <property type="entry name" value="Integrin_alpha_C_CS"/>
</dbReference>
<sequence>MALGYICIWITTVLGPVECFNIYTKPQHTLRRDERTLYGQTVLQYNDGILVTAPLDTSDRKQYGKLYQCDLKSDTCNNVKLGESVKDYIRPILSAAKSSEGLKFLICQQYRTHKGINEDLNGVCSSFLSTNFEKPQTFAPAPLVVELMKRNDANSNNNNNNNNNNNHIQKVESATGFNSPTGANSDNNNNNAEDLYPDEEEDGGTEIAFVLDGSGSIEADDFQRAKDFISNMTKNIWENCFSCGFAIVQYGEEIQTELSLNENNDTESVLKKVQDIKQLGKITKTASAIQHVLDNIFIEEKGSQKNARKIIIVITDGDIFRDPLKIEDVMKSPKMTNVTRFAIGVGKVFETPEVRELLYKIASEPDEEHVFKVDNYTALDGLLALLEKSITGIEGTQKGTAFLFEMAQAGFSTQFAADGTVLLGAVGAYDWSGGLILKSQTDGSVRFLNESSATAAKYSYLGYSVVTVKGTSGNLFVSGAPRHSLTGRVLVFGGDTYEIRQNLSGTQVGSYFGSELCALDVDQNGITDYLLVGAPFFHIRGEEGKVYVYKLNNDDMFEEPQLLQGMEGYDFARFGIAISNIGDVDRNGYNDIAIGAPLEVDSPGSSGSVYIYNGFSDGIRMKQSQRIAAVDVNVGLKYFGQSVDGMTDLNNDSWIDITVGSLGTVTVFQSLAVVNITAVVKFNPERIPLSYQSSMNKPSDPANTVGLKICFQTKLDWKTFGHAGLAIEYNVYVDTEKENKRMKLADRESQTTTFKITEKAECLQQLTLQFLGCHEDCFSPIAVKVNFTLQNSSAEPPHGILNAFSDNENIAQLHFENNCGKDMKCIPNLSLSTNMTNDLTLIVGGNREMVIAFNLKNSGEDSYMTTMELIYPSILHYNKISLFQENTGTSCEDPDSLGPSLTRLRCKIGFPVFRKQSHKNFTISWQLDSMKSEKNVALINISVSCKNDGLNLLVQEHHRISVKHSLKMSLTGEASPLFMNITEDMKSNKHPLKYVFKINGENHFGAEVKVNISIPLKRQGGRKLTITKVHSTKNSTHCTWHTISQTDVHTTDCTVRDEEEDITIEAELFIDVEKVIVDKIKATAVLGFDKDWYVAEETDQHIKEVSVTIDKLTAYQPMGLIIGSSIGGFVILAILVFILFKCGFFKRGYKQNLPEEEKRSRGRKPS</sequence>
<dbReference type="EMBL" id="JAHFZB010000024">
    <property type="protein sequence ID" value="KAK6475437.1"/>
    <property type="molecule type" value="Genomic_DNA"/>
</dbReference>
<dbReference type="InterPro" id="IPR013519">
    <property type="entry name" value="Int_alpha_beta-p"/>
</dbReference>
<feature type="repeat" description="FG-GAP" evidence="15">
    <location>
        <begin position="625"/>
        <end position="685"/>
    </location>
</feature>
<dbReference type="Gene3D" id="3.40.50.410">
    <property type="entry name" value="von Willebrand factor, type A domain"/>
    <property type="match status" value="1"/>
</dbReference>
<keyword evidence="20" id="KW-1185">Reference proteome</keyword>
<dbReference type="Proteomes" id="UP001369086">
    <property type="component" value="Unassembled WGS sequence"/>
</dbReference>
<protein>
    <submittedName>
        <fullName evidence="19">Integrin alpha-E-like isoform X1</fullName>
    </submittedName>
</protein>
<name>A0ABR0YS58_HUSHU</name>
<dbReference type="SMART" id="SM00191">
    <property type="entry name" value="Int_alpha"/>
    <property type="match status" value="4"/>
</dbReference>
<feature type="repeat" description="FG-GAP" evidence="15">
    <location>
        <begin position="498"/>
        <end position="558"/>
    </location>
</feature>
<dbReference type="Pfam" id="PF01839">
    <property type="entry name" value="FG-GAP"/>
    <property type="match status" value="2"/>
</dbReference>
<dbReference type="PROSITE" id="PS00242">
    <property type="entry name" value="INTEGRIN_ALPHA"/>
    <property type="match status" value="1"/>
</dbReference>
<dbReference type="InterPro" id="IPR032695">
    <property type="entry name" value="Integrin_dom_sf"/>
</dbReference>
<dbReference type="Pfam" id="PF08441">
    <property type="entry name" value="Integrin_A_Ig_1"/>
    <property type="match status" value="1"/>
</dbReference>
<dbReference type="InterPro" id="IPR036465">
    <property type="entry name" value="vWFA_dom_sf"/>
</dbReference>
<evidence type="ECO:0000256" key="12">
    <source>
        <dbReference type="ARBA" id="ARBA00023157"/>
    </source>
</evidence>
<dbReference type="SUPFAM" id="SSF53300">
    <property type="entry name" value="vWA-like"/>
    <property type="match status" value="1"/>
</dbReference>
<dbReference type="InterPro" id="IPR013649">
    <property type="entry name" value="Integrin_alpha_Ig-like_1"/>
</dbReference>
<evidence type="ECO:0000256" key="3">
    <source>
        <dbReference type="ARBA" id="ARBA00022692"/>
    </source>
</evidence>
<evidence type="ECO:0000256" key="6">
    <source>
        <dbReference type="ARBA" id="ARBA00022737"/>
    </source>
</evidence>
<comment type="subcellular location">
    <subcellularLocation>
        <location evidence="1 16">Membrane</location>
        <topology evidence="1 16">Single-pass type I membrane protein</topology>
    </subcellularLocation>
</comment>
<evidence type="ECO:0000256" key="8">
    <source>
        <dbReference type="ARBA" id="ARBA00022889"/>
    </source>
</evidence>
<dbReference type="InterPro" id="IPR013517">
    <property type="entry name" value="FG-GAP"/>
</dbReference>
<comment type="similarity">
    <text evidence="2 16">Belongs to the integrin alpha chain family.</text>
</comment>
<keyword evidence="8 16" id="KW-0130">Cell adhesion</keyword>
<dbReference type="PRINTS" id="PR00453">
    <property type="entry name" value="VWFADOMAIN"/>
</dbReference>
<feature type="signal peptide" evidence="16">
    <location>
        <begin position="1"/>
        <end position="19"/>
    </location>
</feature>
<keyword evidence="6" id="KW-0677">Repeat</keyword>
<feature type="domain" description="VWFA" evidence="18">
    <location>
        <begin position="206"/>
        <end position="386"/>
    </location>
</feature>
<keyword evidence="13 16" id="KW-0675">Receptor</keyword>
<evidence type="ECO:0000256" key="16">
    <source>
        <dbReference type="RuleBase" id="RU003762"/>
    </source>
</evidence>
<dbReference type="InterPro" id="IPR028994">
    <property type="entry name" value="Integrin_alpha_N"/>
</dbReference>
<evidence type="ECO:0000256" key="10">
    <source>
        <dbReference type="ARBA" id="ARBA00023037"/>
    </source>
</evidence>
<keyword evidence="10 16" id="KW-0401">Integrin</keyword>
<evidence type="ECO:0000256" key="4">
    <source>
        <dbReference type="ARBA" id="ARBA00022723"/>
    </source>
</evidence>
<evidence type="ECO:0000256" key="14">
    <source>
        <dbReference type="ARBA" id="ARBA00023180"/>
    </source>
</evidence>
<evidence type="ECO:0000256" key="15">
    <source>
        <dbReference type="PROSITE-ProRule" id="PRU00803"/>
    </source>
</evidence>
<reference evidence="19 20" key="1">
    <citation type="submission" date="2021-05" db="EMBL/GenBank/DDBJ databases">
        <authorList>
            <person name="Zahm M."/>
            <person name="Klopp C."/>
            <person name="Cabau C."/>
            <person name="Kuhl H."/>
            <person name="Suciu R."/>
            <person name="Ciorpac M."/>
            <person name="Holostenco D."/>
            <person name="Gessner J."/>
            <person name="Wuertz S."/>
            <person name="Hohne C."/>
            <person name="Stock M."/>
            <person name="Gislard M."/>
            <person name="Lluch J."/>
            <person name="Milhes M."/>
            <person name="Lampietro C."/>
            <person name="Lopez Roques C."/>
            <person name="Donnadieu C."/>
            <person name="Du K."/>
            <person name="Schartl M."/>
            <person name="Guiguen Y."/>
        </authorList>
    </citation>
    <scope>NUCLEOTIDE SEQUENCE [LARGE SCALE GENOMIC DNA]</scope>
    <source>
        <strain evidence="19">Hh-F2</strain>
        <tissue evidence="19">Blood</tissue>
    </source>
</reference>
<feature type="region of interest" description="Disordered" evidence="17">
    <location>
        <begin position="174"/>
        <end position="200"/>
    </location>
</feature>
<dbReference type="InterPro" id="IPR000413">
    <property type="entry name" value="Integrin_alpha"/>
</dbReference>
<keyword evidence="9 16" id="KW-1133">Transmembrane helix</keyword>
<organism evidence="19 20">
    <name type="scientific">Huso huso</name>
    <name type="common">Beluga</name>
    <name type="synonym">Acipenser huso</name>
    <dbReference type="NCBI Taxonomy" id="61971"/>
    <lineage>
        <taxon>Eukaryota</taxon>
        <taxon>Metazoa</taxon>
        <taxon>Chordata</taxon>
        <taxon>Craniata</taxon>
        <taxon>Vertebrata</taxon>
        <taxon>Euteleostomi</taxon>
        <taxon>Actinopterygii</taxon>
        <taxon>Chondrostei</taxon>
        <taxon>Acipenseriformes</taxon>
        <taxon>Acipenseridae</taxon>
        <taxon>Huso</taxon>
    </lineage>
</organism>
<dbReference type="PANTHER" id="PTHR23220">
    <property type="entry name" value="INTEGRIN ALPHA"/>
    <property type="match status" value="1"/>
</dbReference>
<feature type="chain" id="PRO_5044958153" evidence="16">
    <location>
        <begin position="20"/>
        <end position="1166"/>
    </location>
</feature>
<feature type="compositionally biased region" description="Polar residues" evidence="17">
    <location>
        <begin position="175"/>
        <end position="186"/>
    </location>
</feature>
<dbReference type="Gene3D" id="2.60.40.1460">
    <property type="entry name" value="Integrin domains. Chain A, domain 2"/>
    <property type="match status" value="1"/>
</dbReference>
<feature type="transmembrane region" description="Helical" evidence="16">
    <location>
        <begin position="1118"/>
        <end position="1140"/>
    </location>
</feature>